<evidence type="ECO:0000256" key="1">
    <source>
        <dbReference type="SAM" id="MobiDB-lite"/>
    </source>
</evidence>
<gene>
    <name evidence="3" type="ORF">GA0061098_1005334</name>
</gene>
<evidence type="ECO:0000313" key="3">
    <source>
        <dbReference type="EMBL" id="SCB31858.1"/>
    </source>
</evidence>
<dbReference type="Proteomes" id="UP000199184">
    <property type="component" value="Unassembled WGS sequence"/>
</dbReference>
<proteinExistence type="predicted"/>
<sequence>MRRNPTVKRSRGTGALRSLRVSWIACAASGYASSDPLVAHDARSSWPLRLGGAAPVIRAAILPPVLPHLRMLLSLDRCSSRLSTSPRLHHSTQDRRIGGRRGMPITRGQRRTFSRARDDRLGCFASDRSQQALHDGGCGGPNCPRCCSARRRLASALRRGLAPNSARCRLGSRKLGSETGDRGGHSEAP</sequence>
<name>A0A1C3VVU0_9BRAD</name>
<feature type="signal peptide" evidence="2">
    <location>
        <begin position="1"/>
        <end position="27"/>
    </location>
</feature>
<feature type="region of interest" description="Disordered" evidence="1">
    <location>
        <begin position="83"/>
        <end position="112"/>
    </location>
</feature>
<evidence type="ECO:0000256" key="2">
    <source>
        <dbReference type="SAM" id="SignalP"/>
    </source>
</evidence>
<protein>
    <submittedName>
        <fullName evidence="3">Uncharacterized protein</fullName>
    </submittedName>
</protein>
<accession>A0A1C3VVU0</accession>
<keyword evidence="2" id="KW-0732">Signal</keyword>
<feature type="chain" id="PRO_5008684922" evidence="2">
    <location>
        <begin position="28"/>
        <end position="189"/>
    </location>
</feature>
<evidence type="ECO:0000313" key="4">
    <source>
        <dbReference type="Proteomes" id="UP000199184"/>
    </source>
</evidence>
<dbReference type="AlphaFoldDB" id="A0A1C3VVU0"/>
<organism evidence="3 4">
    <name type="scientific">Bradyrhizobium shewense</name>
    <dbReference type="NCBI Taxonomy" id="1761772"/>
    <lineage>
        <taxon>Bacteria</taxon>
        <taxon>Pseudomonadati</taxon>
        <taxon>Pseudomonadota</taxon>
        <taxon>Alphaproteobacteria</taxon>
        <taxon>Hyphomicrobiales</taxon>
        <taxon>Nitrobacteraceae</taxon>
        <taxon>Bradyrhizobium</taxon>
    </lineage>
</organism>
<keyword evidence="4" id="KW-1185">Reference proteome</keyword>
<reference evidence="4" key="1">
    <citation type="submission" date="2016-08" db="EMBL/GenBank/DDBJ databases">
        <authorList>
            <person name="Varghese N."/>
            <person name="Submissions Spin"/>
        </authorList>
    </citation>
    <scope>NUCLEOTIDE SEQUENCE [LARGE SCALE GENOMIC DNA]</scope>
    <source>
        <strain evidence="4">ERR11</strain>
    </source>
</reference>
<dbReference type="EMBL" id="FMAI01000005">
    <property type="protein sequence ID" value="SCB31858.1"/>
    <property type="molecule type" value="Genomic_DNA"/>
</dbReference>